<keyword evidence="1" id="KW-0812">Transmembrane</keyword>
<name>A0A369JKZ4_HYPMA</name>
<comment type="caution">
    <text evidence="2">The sequence shown here is derived from an EMBL/GenBank/DDBJ whole genome shotgun (WGS) entry which is preliminary data.</text>
</comment>
<reference evidence="2" key="1">
    <citation type="submission" date="2018-04" db="EMBL/GenBank/DDBJ databases">
        <title>Whole genome sequencing of Hypsizygus marmoreus.</title>
        <authorList>
            <person name="Choi I.-G."/>
            <person name="Min B."/>
            <person name="Kim J.-G."/>
            <person name="Kim S."/>
            <person name="Oh Y.-L."/>
            <person name="Kong W.-S."/>
            <person name="Park H."/>
            <person name="Jeong J."/>
            <person name="Song E.-S."/>
        </authorList>
    </citation>
    <scope>NUCLEOTIDE SEQUENCE [LARGE SCALE GENOMIC DNA]</scope>
    <source>
        <strain evidence="2">51987-8</strain>
    </source>
</reference>
<protein>
    <submittedName>
        <fullName evidence="2">Uncharacterized protein</fullName>
    </submittedName>
</protein>
<feature type="transmembrane region" description="Helical" evidence="1">
    <location>
        <begin position="148"/>
        <end position="173"/>
    </location>
</feature>
<feature type="transmembrane region" description="Helical" evidence="1">
    <location>
        <begin position="69"/>
        <end position="93"/>
    </location>
</feature>
<dbReference type="EMBL" id="LUEZ02000053">
    <property type="protein sequence ID" value="RDB21880.1"/>
    <property type="molecule type" value="Genomic_DNA"/>
</dbReference>
<sequence length="227" mass="25056">MAPSKVTLTPLDYELPKTPKGVMDAWMPRLQAVAVVTALLAGVEAQLLGSLPDRVEHPPASDTALRFFAYTGLLLNLGATLSAILLLIAVASLPTTARQIYMSCSHSYPRKIFHNHSHHINELNNRMLEGHGETYILRAFGIARGWSFLLRHCVFCFMAGCICVFLHLSIGLWLSESTLVAAIIMPSAVFGFVPPFIAFLFYMNSPPCRECAEERYVTSVSLPTCEI</sequence>
<keyword evidence="1" id="KW-0472">Membrane</keyword>
<proteinExistence type="predicted"/>
<dbReference type="AlphaFoldDB" id="A0A369JKZ4"/>
<keyword evidence="1" id="KW-1133">Transmembrane helix</keyword>
<accession>A0A369JKZ4</accession>
<dbReference type="OrthoDB" id="3225366at2759"/>
<evidence type="ECO:0000256" key="1">
    <source>
        <dbReference type="SAM" id="Phobius"/>
    </source>
</evidence>
<dbReference type="InParanoid" id="A0A369JKZ4"/>
<evidence type="ECO:0000313" key="2">
    <source>
        <dbReference type="EMBL" id="RDB21880.1"/>
    </source>
</evidence>
<keyword evidence="3" id="KW-1185">Reference proteome</keyword>
<dbReference type="Proteomes" id="UP000076154">
    <property type="component" value="Unassembled WGS sequence"/>
</dbReference>
<gene>
    <name evidence="2" type="ORF">Hypma_010997</name>
</gene>
<organism evidence="2 3">
    <name type="scientific">Hypsizygus marmoreus</name>
    <name type="common">White beech mushroom</name>
    <name type="synonym">Agaricus marmoreus</name>
    <dbReference type="NCBI Taxonomy" id="39966"/>
    <lineage>
        <taxon>Eukaryota</taxon>
        <taxon>Fungi</taxon>
        <taxon>Dikarya</taxon>
        <taxon>Basidiomycota</taxon>
        <taxon>Agaricomycotina</taxon>
        <taxon>Agaricomycetes</taxon>
        <taxon>Agaricomycetidae</taxon>
        <taxon>Agaricales</taxon>
        <taxon>Tricholomatineae</taxon>
        <taxon>Lyophyllaceae</taxon>
        <taxon>Hypsizygus</taxon>
    </lineage>
</organism>
<feature type="transmembrane region" description="Helical" evidence="1">
    <location>
        <begin position="179"/>
        <end position="202"/>
    </location>
</feature>
<evidence type="ECO:0000313" key="3">
    <source>
        <dbReference type="Proteomes" id="UP000076154"/>
    </source>
</evidence>